<evidence type="ECO:0000313" key="3">
    <source>
        <dbReference type="Proteomes" id="UP001066276"/>
    </source>
</evidence>
<sequence>MTGTSSSPAARIRASPPGTDAITDPAAQQPTRIVLGGHGGRNAEADPSAGRATDGSNSRADLPAAQPPGQPLMWQ</sequence>
<dbReference type="Proteomes" id="UP001066276">
    <property type="component" value="Chromosome 5"/>
</dbReference>
<feature type="region of interest" description="Disordered" evidence="1">
    <location>
        <begin position="1"/>
        <end position="75"/>
    </location>
</feature>
<feature type="compositionally biased region" description="Pro residues" evidence="1">
    <location>
        <begin position="65"/>
        <end position="75"/>
    </location>
</feature>
<proteinExistence type="predicted"/>
<comment type="caution">
    <text evidence="2">The sequence shown here is derived from an EMBL/GenBank/DDBJ whole genome shotgun (WGS) entry which is preliminary data.</text>
</comment>
<name>A0AAV7S1C9_PLEWA</name>
<reference evidence="2" key="1">
    <citation type="journal article" date="2022" name="bioRxiv">
        <title>Sequencing and chromosome-scale assembly of the giantPleurodeles waltlgenome.</title>
        <authorList>
            <person name="Brown T."/>
            <person name="Elewa A."/>
            <person name="Iarovenko S."/>
            <person name="Subramanian E."/>
            <person name="Araus A.J."/>
            <person name="Petzold A."/>
            <person name="Susuki M."/>
            <person name="Suzuki K.-i.T."/>
            <person name="Hayashi T."/>
            <person name="Toyoda A."/>
            <person name="Oliveira C."/>
            <person name="Osipova E."/>
            <person name="Leigh N.D."/>
            <person name="Simon A."/>
            <person name="Yun M.H."/>
        </authorList>
    </citation>
    <scope>NUCLEOTIDE SEQUENCE</scope>
    <source>
        <strain evidence="2">20211129_DDA</strain>
        <tissue evidence="2">Liver</tissue>
    </source>
</reference>
<dbReference type="AlphaFoldDB" id="A0AAV7S1C9"/>
<evidence type="ECO:0000313" key="2">
    <source>
        <dbReference type="EMBL" id="KAJ1157063.1"/>
    </source>
</evidence>
<gene>
    <name evidence="2" type="ORF">NDU88_009778</name>
</gene>
<accession>A0AAV7S1C9</accession>
<protein>
    <submittedName>
        <fullName evidence="2">Uncharacterized protein</fullName>
    </submittedName>
</protein>
<feature type="compositionally biased region" description="Low complexity" evidence="1">
    <location>
        <begin position="1"/>
        <end position="17"/>
    </location>
</feature>
<evidence type="ECO:0000256" key="1">
    <source>
        <dbReference type="SAM" id="MobiDB-lite"/>
    </source>
</evidence>
<organism evidence="2 3">
    <name type="scientific">Pleurodeles waltl</name>
    <name type="common">Iberian ribbed newt</name>
    <dbReference type="NCBI Taxonomy" id="8319"/>
    <lineage>
        <taxon>Eukaryota</taxon>
        <taxon>Metazoa</taxon>
        <taxon>Chordata</taxon>
        <taxon>Craniata</taxon>
        <taxon>Vertebrata</taxon>
        <taxon>Euteleostomi</taxon>
        <taxon>Amphibia</taxon>
        <taxon>Batrachia</taxon>
        <taxon>Caudata</taxon>
        <taxon>Salamandroidea</taxon>
        <taxon>Salamandridae</taxon>
        <taxon>Pleurodelinae</taxon>
        <taxon>Pleurodeles</taxon>
    </lineage>
</organism>
<dbReference type="EMBL" id="JANPWB010000009">
    <property type="protein sequence ID" value="KAJ1157063.1"/>
    <property type="molecule type" value="Genomic_DNA"/>
</dbReference>
<keyword evidence="3" id="KW-1185">Reference proteome</keyword>